<keyword evidence="2 7" id="KW-0227">DNA damage</keyword>
<reference evidence="9 10" key="1">
    <citation type="journal article" date="2014" name="Genome Biol. Evol.">
        <title>Molecular evolution of the substrate utilization strategies and putative virulence factors in mosquito-associated Spiroplasma species.</title>
        <authorList>
            <person name="Chang T.H."/>
            <person name="Lo W.S."/>
            <person name="Ku C."/>
            <person name="Chen L.L."/>
            <person name="Kuo C.H."/>
        </authorList>
    </citation>
    <scope>NUCLEOTIDE SEQUENCE [LARGE SCALE GENOMIC DNA]</scope>
    <source>
        <strain evidence="9">AES-1</strain>
    </source>
</reference>
<dbReference type="Gene3D" id="6.10.250.240">
    <property type="match status" value="1"/>
</dbReference>
<evidence type="ECO:0000256" key="6">
    <source>
        <dbReference type="ARBA" id="ARBA00023204"/>
    </source>
</evidence>
<dbReference type="InterPro" id="IPR023627">
    <property type="entry name" value="Rcmb_RecR"/>
</dbReference>
<feature type="domain" description="Toprim" evidence="8">
    <location>
        <begin position="73"/>
        <end position="165"/>
    </location>
</feature>
<dbReference type="Pfam" id="PF21175">
    <property type="entry name" value="RecR_C"/>
    <property type="match status" value="1"/>
</dbReference>
<dbReference type="PATRIC" id="fig|1276246.3.peg.8"/>
<dbReference type="PROSITE" id="PS50880">
    <property type="entry name" value="TOPRIM"/>
    <property type="match status" value="1"/>
</dbReference>
<dbReference type="PANTHER" id="PTHR30446:SF0">
    <property type="entry name" value="RECOMBINATION PROTEIN RECR"/>
    <property type="match status" value="1"/>
</dbReference>
<dbReference type="Pfam" id="PF13662">
    <property type="entry name" value="Toprim_4"/>
    <property type="match status" value="1"/>
</dbReference>
<dbReference type="Proteomes" id="UP000019267">
    <property type="component" value="Chromosome"/>
</dbReference>
<keyword evidence="10" id="KW-1185">Reference proteome</keyword>
<evidence type="ECO:0000256" key="4">
    <source>
        <dbReference type="ARBA" id="ARBA00022833"/>
    </source>
</evidence>
<dbReference type="KEGG" id="scq:SCULI_v1c00080"/>
<evidence type="ECO:0000256" key="2">
    <source>
        <dbReference type="ARBA" id="ARBA00022763"/>
    </source>
</evidence>
<dbReference type="SUPFAM" id="SSF111304">
    <property type="entry name" value="Recombination protein RecR"/>
    <property type="match status" value="1"/>
</dbReference>
<dbReference type="GO" id="GO:0008270">
    <property type="term" value="F:zinc ion binding"/>
    <property type="evidence" value="ECO:0007669"/>
    <property type="project" value="UniProtKB-KW"/>
</dbReference>
<evidence type="ECO:0000256" key="1">
    <source>
        <dbReference type="ARBA" id="ARBA00022723"/>
    </source>
</evidence>
<dbReference type="GO" id="GO:0003677">
    <property type="term" value="F:DNA binding"/>
    <property type="evidence" value="ECO:0007669"/>
    <property type="project" value="UniProtKB-UniRule"/>
</dbReference>
<keyword evidence="5 7" id="KW-0233">DNA recombination</keyword>
<dbReference type="STRING" id="1276246.SCULI_v1c00080"/>
<dbReference type="PANTHER" id="PTHR30446">
    <property type="entry name" value="RECOMBINATION PROTEIN RECR"/>
    <property type="match status" value="1"/>
</dbReference>
<dbReference type="GO" id="GO:0006310">
    <property type="term" value="P:DNA recombination"/>
    <property type="evidence" value="ECO:0007669"/>
    <property type="project" value="UniProtKB-UniRule"/>
</dbReference>
<dbReference type="Gene3D" id="3.40.1360.10">
    <property type="match status" value="1"/>
</dbReference>
<name>W6AF95_9MOLU</name>
<keyword evidence="3 7" id="KW-0863">Zinc-finger</keyword>
<dbReference type="RefSeq" id="WP_025362598.1">
    <property type="nucleotide sequence ID" value="NZ_CP006681.1"/>
</dbReference>
<evidence type="ECO:0000256" key="7">
    <source>
        <dbReference type="HAMAP-Rule" id="MF_00017"/>
    </source>
</evidence>
<dbReference type="eggNOG" id="COG0353">
    <property type="taxonomic scope" value="Bacteria"/>
</dbReference>
<feature type="zinc finger region" description="C4-type" evidence="7">
    <location>
        <begin position="50"/>
        <end position="65"/>
    </location>
</feature>
<comment type="function">
    <text evidence="7">May play a role in DNA repair. It seems to be involved in an RecBC-independent recombinational process of DNA repair. It may act with RecF and RecO.</text>
</comment>
<dbReference type="InterPro" id="IPR000093">
    <property type="entry name" value="DNA_Rcmb_RecR"/>
</dbReference>
<proteinExistence type="inferred from homology"/>
<protein>
    <recommendedName>
        <fullName evidence="7">Recombination protein RecR</fullName>
    </recommendedName>
</protein>
<evidence type="ECO:0000313" key="10">
    <source>
        <dbReference type="Proteomes" id="UP000019267"/>
    </source>
</evidence>
<evidence type="ECO:0000256" key="3">
    <source>
        <dbReference type="ARBA" id="ARBA00022771"/>
    </source>
</evidence>
<accession>W6AF95</accession>
<keyword evidence="4 7" id="KW-0862">Zinc</keyword>
<dbReference type="OrthoDB" id="9802672at2"/>
<gene>
    <name evidence="7 9" type="primary">recR</name>
    <name evidence="9" type="ORF">SCULI_v1c00080</name>
</gene>
<dbReference type="GO" id="GO:0006281">
    <property type="term" value="P:DNA repair"/>
    <property type="evidence" value="ECO:0007669"/>
    <property type="project" value="UniProtKB-UniRule"/>
</dbReference>
<dbReference type="HOGENOM" id="CLU_060739_1_1_14"/>
<evidence type="ECO:0000313" key="9">
    <source>
        <dbReference type="EMBL" id="AHI52349.1"/>
    </source>
</evidence>
<dbReference type="EMBL" id="CP006681">
    <property type="protein sequence ID" value="AHI52349.1"/>
    <property type="molecule type" value="Genomic_DNA"/>
</dbReference>
<comment type="similarity">
    <text evidence="7">Belongs to the RecR family.</text>
</comment>
<evidence type="ECO:0000259" key="8">
    <source>
        <dbReference type="PROSITE" id="PS50880"/>
    </source>
</evidence>
<dbReference type="AlphaFoldDB" id="W6AF95"/>
<keyword evidence="6 7" id="KW-0234">DNA repair</keyword>
<dbReference type="InterPro" id="IPR034137">
    <property type="entry name" value="TOPRIM_RecR"/>
</dbReference>
<dbReference type="HAMAP" id="MF_00017">
    <property type="entry name" value="RecR"/>
    <property type="match status" value="1"/>
</dbReference>
<organism evidence="9 10">
    <name type="scientific">Spiroplasma culicicola AES-1</name>
    <dbReference type="NCBI Taxonomy" id="1276246"/>
    <lineage>
        <taxon>Bacteria</taxon>
        <taxon>Bacillati</taxon>
        <taxon>Mycoplasmatota</taxon>
        <taxon>Mollicutes</taxon>
        <taxon>Entomoplasmatales</taxon>
        <taxon>Spiroplasmataceae</taxon>
        <taxon>Spiroplasma</taxon>
    </lineage>
</organism>
<sequence length="194" mass="22310">MNEILELIKQLDGVGNKAAKKIFFELLTSSQKRETFQKVIDTISKDFKICERCYFYKKNNLCAFCDDKTREQNLICVVSYLSDAQKILDNNFKGLVHVLNGELNFNKNIKPENLKIDKLFDRINKEIEVLLALNLTFEGEVTAGYLASELKNRVKKVSRIARGIPLGGVIDYIDDETLLDAIQNRKSLKKKEQE</sequence>
<dbReference type="InterPro" id="IPR006171">
    <property type="entry name" value="TOPRIM_dom"/>
</dbReference>
<keyword evidence="1 7" id="KW-0479">Metal-binding</keyword>
<dbReference type="CDD" id="cd01025">
    <property type="entry name" value="TOPRIM_recR"/>
    <property type="match status" value="1"/>
</dbReference>
<evidence type="ECO:0000256" key="5">
    <source>
        <dbReference type="ARBA" id="ARBA00023172"/>
    </source>
</evidence>